<dbReference type="Proteomes" id="UP000187266">
    <property type="component" value="Chromosome"/>
</dbReference>
<sequence>MELLRHNVEVIGYDRASRRHRGSVTLIYRNRDSKPVAASPAETIHMRCALDLPEDVDADRLKSAMLTDAIGNLRALTRLRTGSLRPAGDDPDRTGPVQ</sequence>
<reference evidence="1 2" key="1">
    <citation type="submission" date="2017-01" db="EMBL/GenBank/DDBJ databases">
        <title>Genomic analysis of Xuhuaishuia manganoxidans DY6-4.</title>
        <authorList>
            <person name="Wang X."/>
        </authorList>
    </citation>
    <scope>NUCLEOTIDE SEQUENCE [LARGE SCALE GENOMIC DNA]</scope>
    <source>
        <strain evidence="1 2">DY6-4</strain>
    </source>
</reference>
<evidence type="ECO:0000313" key="1">
    <source>
        <dbReference type="EMBL" id="APX89662.1"/>
    </source>
</evidence>
<proteinExistence type="predicted"/>
<protein>
    <submittedName>
        <fullName evidence="1">Uncharacterized protein</fullName>
    </submittedName>
</protein>
<dbReference type="AlphaFoldDB" id="A0A1U7DI52"/>
<name>A0A1U7DI52_9RHOB</name>
<organism evidence="1 2">
    <name type="scientific">Brevirhabdus pacifica</name>
    <dbReference type="NCBI Taxonomy" id="1267768"/>
    <lineage>
        <taxon>Bacteria</taxon>
        <taxon>Pseudomonadati</taxon>
        <taxon>Pseudomonadota</taxon>
        <taxon>Alphaproteobacteria</taxon>
        <taxon>Rhodobacterales</taxon>
        <taxon>Paracoccaceae</taxon>
        <taxon>Brevirhabdus</taxon>
    </lineage>
</organism>
<dbReference type="EMBL" id="CP019124">
    <property type="protein sequence ID" value="APX89662.1"/>
    <property type="molecule type" value="Genomic_DNA"/>
</dbReference>
<keyword evidence="2" id="KW-1185">Reference proteome</keyword>
<accession>A0A2M9DDB7</accession>
<dbReference type="RefSeq" id="WP_076979685.1">
    <property type="nucleotide sequence ID" value="NZ_MTCO01000290.1"/>
</dbReference>
<gene>
    <name evidence="1" type="ORF">BV394_07985</name>
</gene>
<accession>A0A1U7DI52</accession>
<evidence type="ECO:0000313" key="2">
    <source>
        <dbReference type="Proteomes" id="UP000187266"/>
    </source>
</evidence>